<keyword evidence="2" id="KW-1185">Reference proteome</keyword>
<sequence>MGNYTFEVVPGFFIQDDPSSQSFAPVPPRFGLIDASPQRWINLFGQIRKLNLSTGHGTSYKLFFFARHGEGYHNVAEAKYGTQAWDDYWSKLNGDGELVWGPDPELTPLGISQAEEVRDVLEEELAAKLHLPSKLYSSPFTRALNTCQIQWENILISDTNTVSVLEDCRETIGVHTCDKRRTRSYIESRFEGFIPEPSMTEEDELWTPDYRETHNEIVTRTTRVLHQVFDEEPGNFISVTAHGGVINAFMASLGRSDANLPTGGLMPVVVKATRL</sequence>
<dbReference type="Proteomes" id="UP000308600">
    <property type="component" value="Unassembled WGS sequence"/>
</dbReference>
<protein>
    <submittedName>
        <fullName evidence="1">Phosphoglycerate mutase</fullName>
    </submittedName>
</protein>
<gene>
    <name evidence="1" type="ORF">BDN72DRAFT_826739</name>
</gene>
<name>A0ACD3ABP0_9AGAR</name>
<dbReference type="EMBL" id="ML208530">
    <property type="protein sequence ID" value="TFK63303.1"/>
    <property type="molecule type" value="Genomic_DNA"/>
</dbReference>
<evidence type="ECO:0000313" key="1">
    <source>
        <dbReference type="EMBL" id="TFK63303.1"/>
    </source>
</evidence>
<evidence type="ECO:0000313" key="2">
    <source>
        <dbReference type="Proteomes" id="UP000308600"/>
    </source>
</evidence>
<proteinExistence type="predicted"/>
<organism evidence="1 2">
    <name type="scientific">Pluteus cervinus</name>
    <dbReference type="NCBI Taxonomy" id="181527"/>
    <lineage>
        <taxon>Eukaryota</taxon>
        <taxon>Fungi</taxon>
        <taxon>Dikarya</taxon>
        <taxon>Basidiomycota</taxon>
        <taxon>Agaricomycotina</taxon>
        <taxon>Agaricomycetes</taxon>
        <taxon>Agaricomycetidae</taxon>
        <taxon>Agaricales</taxon>
        <taxon>Pluteineae</taxon>
        <taxon>Pluteaceae</taxon>
        <taxon>Pluteus</taxon>
    </lineage>
</organism>
<reference evidence="1 2" key="1">
    <citation type="journal article" date="2019" name="Nat. Ecol. Evol.">
        <title>Megaphylogeny resolves global patterns of mushroom evolution.</title>
        <authorList>
            <person name="Varga T."/>
            <person name="Krizsan K."/>
            <person name="Foldi C."/>
            <person name="Dima B."/>
            <person name="Sanchez-Garcia M."/>
            <person name="Sanchez-Ramirez S."/>
            <person name="Szollosi G.J."/>
            <person name="Szarkandi J.G."/>
            <person name="Papp V."/>
            <person name="Albert L."/>
            <person name="Andreopoulos W."/>
            <person name="Angelini C."/>
            <person name="Antonin V."/>
            <person name="Barry K.W."/>
            <person name="Bougher N.L."/>
            <person name="Buchanan P."/>
            <person name="Buyck B."/>
            <person name="Bense V."/>
            <person name="Catcheside P."/>
            <person name="Chovatia M."/>
            <person name="Cooper J."/>
            <person name="Damon W."/>
            <person name="Desjardin D."/>
            <person name="Finy P."/>
            <person name="Geml J."/>
            <person name="Haridas S."/>
            <person name="Hughes K."/>
            <person name="Justo A."/>
            <person name="Karasinski D."/>
            <person name="Kautmanova I."/>
            <person name="Kiss B."/>
            <person name="Kocsube S."/>
            <person name="Kotiranta H."/>
            <person name="LaButti K.M."/>
            <person name="Lechner B.E."/>
            <person name="Liimatainen K."/>
            <person name="Lipzen A."/>
            <person name="Lukacs Z."/>
            <person name="Mihaltcheva S."/>
            <person name="Morgado L.N."/>
            <person name="Niskanen T."/>
            <person name="Noordeloos M.E."/>
            <person name="Ohm R.A."/>
            <person name="Ortiz-Santana B."/>
            <person name="Ovrebo C."/>
            <person name="Racz N."/>
            <person name="Riley R."/>
            <person name="Savchenko A."/>
            <person name="Shiryaev A."/>
            <person name="Soop K."/>
            <person name="Spirin V."/>
            <person name="Szebenyi C."/>
            <person name="Tomsovsky M."/>
            <person name="Tulloss R.E."/>
            <person name="Uehling J."/>
            <person name="Grigoriev I.V."/>
            <person name="Vagvolgyi C."/>
            <person name="Papp T."/>
            <person name="Martin F.M."/>
            <person name="Miettinen O."/>
            <person name="Hibbett D.S."/>
            <person name="Nagy L.G."/>
        </authorList>
    </citation>
    <scope>NUCLEOTIDE SEQUENCE [LARGE SCALE GENOMIC DNA]</scope>
    <source>
        <strain evidence="1 2">NL-1719</strain>
    </source>
</reference>
<accession>A0ACD3ABP0</accession>